<name>C0EKV8_NEIFL</name>
<proteinExistence type="predicted"/>
<evidence type="ECO:0000313" key="2">
    <source>
        <dbReference type="Proteomes" id="UP000004457"/>
    </source>
</evidence>
<keyword evidence="2" id="KW-1185">Reference proteome</keyword>
<sequence>MWLAICVKPSDTAYRPSESSGFQTAFEIRNTHHDNTSPV</sequence>
<reference evidence="1 2" key="1">
    <citation type="submission" date="2009-01" db="EMBL/GenBank/DDBJ databases">
        <authorList>
            <person name="Fulton L."/>
            <person name="Clifton S."/>
            <person name="Chinwalla A.T."/>
            <person name="Mitreva M."/>
            <person name="Sodergren E."/>
            <person name="Weinstock G."/>
            <person name="Clifton S."/>
            <person name="Dooling D.J."/>
            <person name="Fulton B."/>
            <person name="Minx P."/>
            <person name="Pepin K.H."/>
            <person name="Johnson M."/>
            <person name="Bhonagiri V."/>
            <person name="Nash W.E."/>
            <person name="Mardis E.R."/>
            <person name="Wilson R.K."/>
        </authorList>
    </citation>
    <scope>NUCLEOTIDE SEQUENCE [LARGE SCALE GENOMIC DNA]</scope>
    <source>
        <strain evidence="1 2">NRL30031/H210</strain>
    </source>
</reference>
<protein>
    <submittedName>
        <fullName evidence="1">Uncharacterized protein</fullName>
    </submittedName>
</protein>
<dbReference type="EMBL" id="ACEN01000012">
    <property type="protein sequence ID" value="EEG34391.1"/>
    <property type="molecule type" value="Genomic_DNA"/>
</dbReference>
<gene>
    <name evidence="1" type="ORF">NEIFLAOT_00560</name>
</gene>
<accession>C0EKV8</accession>
<evidence type="ECO:0000313" key="1">
    <source>
        <dbReference type="EMBL" id="EEG34391.1"/>
    </source>
</evidence>
<organism evidence="1 2">
    <name type="scientific">Neisseria flavescens NRL30031/H210</name>
    <dbReference type="NCBI Taxonomy" id="546264"/>
    <lineage>
        <taxon>Bacteria</taxon>
        <taxon>Pseudomonadati</taxon>
        <taxon>Pseudomonadota</taxon>
        <taxon>Betaproteobacteria</taxon>
        <taxon>Neisseriales</taxon>
        <taxon>Neisseriaceae</taxon>
        <taxon>Neisseria</taxon>
    </lineage>
</organism>
<dbReference type="AlphaFoldDB" id="C0EKV8"/>
<comment type="caution">
    <text evidence="1">The sequence shown here is derived from an EMBL/GenBank/DDBJ whole genome shotgun (WGS) entry which is preliminary data.</text>
</comment>
<dbReference type="Proteomes" id="UP000004457">
    <property type="component" value="Unassembled WGS sequence"/>
</dbReference>